<accession>A0A7W8DET7</accession>
<feature type="domain" description="GGDEF" evidence="4">
    <location>
        <begin position="338"/>
        <end position="465"/>
    </location>
</feature>
<dbReference type="PANTHER" id="PTHR44757:SF2">
    <property type="entry name" value="BIOFILM ARCHITECTURE MAINTENANCE PROTEIN MBAA"/>
    <property type="match status" value="1"/>
</dbReference>
<proteinExistence type="predicted"/>
<dbReference type="NCBIfam" id="TIGR00229">
    <property type="entry name" value="sensory_box"/>
    <property type="match status" value="2"/>
</dbReference>
<comment type="caution">
    <text evidence="5">The sequence shown here is derived from an EMBL/GenBank/DDBJ whole genome shotgun (WGS) entry which is preliminary data.</text>
</comment>
<dbReference type="Pfam" id="PF00990">
    <property type="entry name" value="GGDEF"/>
    <property type="match status" value="1"/>
</dbReference>
<dbReference type="Gene3D" id="3.20.20.450">
    <property type="entry name" value="EAL domain"/>
    <property type="match status" value="1"/>
</dbReference>
<dbReference type="CDD" id="cd00130">
    <property type="entry name" value="PAS"/>
    <property type="match status" value="2"/>
</dbReference>
<dbReference type="Gene3D" id="3.30.450.20">
    <property type="entry name" value="PAS domain"/>
    <property type="match status" value="2"/>
</dbReference>
<organism evidence="5 6">
    <name type="scientific">Rehaibacterium terrae</name>
    <dbReference type="NCBI Taxonomy" id="1341696"/>
    <lineage>
        <taxon>Bacteria</taxon>
        <taxon>Pseudomonadati</taxon>
        <taxon>Pseudomonadota</taxon>
        <taxon>Gammaproteobacteria</taxon>
        <taxon>Lysobacterales</taxon>
        <taxon>Lysobacteraceae</taxon>
        <taxon>Rehaibacterium</taxon>
    </lineage>
</organism>
<dbReference type="AlphaFoldDB" id="A0A7W8DET7"/>
<dbReference type="SMART" id="SM00052">
    <property type="entry name" value="EAL"/>
    <property type="match status" value="1"/>
</dbReference>
<dbReference type="Pfam" id="PF00563">
    <property type="entry name" value="EAL"/>
    <property type="match status" value="1"/>
</dbReference>
<protein>
    <submittedName>
        <fullName evidence="5">PAS domain S-box-containing protein</fullName>
    </submittedName>
</protein>
<dbReference type="PROSITE" id="PS50112">
    <property type="entry name" value="PAS"/>
    <property type="match status" value="1"/>
</dbReference>
<dbReference type="SUPFAM" id="SSF55785">
    <property type="entry name" value="PYP-like sensor domain (PAS domain)"/>
    <property type="match status" value="2"/>
</dbReference>
<dbReference type="SMART" id="SM00086">
    <property type="entry name" value="PAC"/>
    <property type="match status" value="2"/>
</dbReference>
<dbReference type="Proteomes" id="UP000519004">
    <property type="component" value="Unassembled WGS sequence"/>
</dbReference>
<sequence>MADWIGELIPDATVTSPAEPSAEAVWPEHPFDSTGLGLWEAHLPTRSVRYSRALLEALGYARGQLDPRLDAWRALIHPQDALRVDAAMTRHLTGQSSQFRIECRLRHAQGHYVWMLVLGEISERDAEGRPLRMLCSHTDLSERRALETALGESEQKFRLLFETSPIGLALLDLTGRWLDANPALCSLLGYARDELLQRSFQEITHQDDLTADLDQAGRLLAGEIEGYCIEKRQLRCDGSVLRVSFCNHLLRDADGNPRGFLAQFQQLAGEDVVSPSDAGVEVEELTPEQAQALAVEPSTQARHLDASSGVIGLHALSPRSQLCDALEAEINLASRHGRNLALLLLEIEPRGRDEHAVQALESELDHRLRTVVRRSDLMMRCAPHTLAFVLKQLESPEQALRVIEQLLAEVRQVGEQSSSASVDACLGASLYPQDGDSAATLLSGAERALGQARDAGRNTFRFADGAFDALMADRSAALKLLRAALERREVRNSYRPVVALDDGAPRILEVVPVFLGEDSPPVTLAELLPGTPQGELLQQVQRRVSEQVDQDLEELLARFGPGIPVAFRLHPLLLREANIDRTLRPIIALRRETGASVAVLVEEYLLASVGNNVYLHLRELREHGVDFVIDGFGGSVSNFHRMAELAPRWVVIEPRLAARHTDPSDLRMLRALIRIARCVDAQVAWPAGVSLPPLRNHRIDVDATIVAETWRPYDIDLPRSGALG</sequence>
<feature type="domain" description="PAC" evidence="2">
    <location>
        <begin position="99"/>
        <end position="152"/>
    </location>
</feature>
<evidence type="ECO:0000259" key="4">
    <source>
        <dbReference type="PROSITE" id="PS50887"/>
    </source>
</evidence>
<dbReference type="RefSeq" id="WP_183948369.1">
    <property type="nucleotide sequence ID" value="NZ_JACHHX010000009.1"/>
</dbReference>
<feature type="domain" description="EAL" evidence="3">
    <location>
        <begin position="474"/>
        <end position="724"/>
    </location>
</feature>
<dbReference type="InterPro" id="IPR052155">
    <property type="entry name" value="Biofilm_reg_signaling"/>
</dbReference>
<dbReference type="Gene3D" id="3.30.70.270">
    <property type="match status" value="1"/>
</dbReference>
<dbReference type="InterPro" id="IPR001610">
    <property type="entry name" value="PAC"/>
</dbReference>
<evidence type="ECO:0000259" key="3">
    <source>
        <dbReference type="PROSITE" id="PS50883"/>
    </source>
</evidence>
<keyword evidence="6" id="KW-1185">Reference proteome</keyword>
<dbReference type="InterPro" id="IPR043128">
    <property type="entry name" value="Rev_trsase/Diguanyl_cyclase"/>
</dbReference>
<dbReference type="EMBL" id="JACHHX010000009">
    <property type="protein sequence ID" value="MBB5015694.1"/>
    <property type="molecule type" value="Genomic_DNA"/>
</dbReference>
<evidence type="ECO:0000313" key="5">
    <source>
        <dbReference type="EMBL" id="MBB5015694.1"/>
    </source>
</evidence>
<dbReference type="PROSITE" id="PS50887">
    <property type="entry name" value="GGDEF"/>
    <property type="match status" value="1"/>
</dbReference>
<dbReference type="GO" id="GO:0006355">
    <property type="term" value="P:regulation of DNA-templated transcription"/>
    <property type="evidence" value="ECO:0007669"/>
    <property type="project" value="InterPro"/>
</dbReference>
<dbReference type="InterPro" id="IPR035965">
    <property type="entry name" value="PAS-like_dom_sf"/>
</dbReference>
<dbReference type="InterPro" id="IPR029787">
    <property type="entry name" value="Nucleotide_cyclase"/>
</dbReference>
<feature type="domain" description="PAS" evidence="1">
    <location>
        <begin position="153"/>
        <end position="223"/>
    </location>
</feature>
<dbReference type="PANTHER" id="PTHR44757">
    <property type="entry name" value="DIGUANYLATE CYCLASE DGCP"/>
    <property type="match status" value="1"/>
</dbReference>
<dbReference type="SUPFAM" id="SSF55073">
    <property type="entry name" value="Nucleotide cyclase"/>
    <property type="match status" value="1"/>
</dbReference>
<evidence type="ECO:0000259" key="1">
    <source>
        <dbReference type="PROSITE" id="PS50112"/>
    </source>
</evidence>
<dbReference type="InterPro" id="IPR035919">
    <property type="entry name" value="EAL_sf"/>
</dbReference>
<reference evidence="5 6" key="1">
    <citation type="submission" date="2020-08" db="EMBL/GenBank/DDBJ databases">
        <title>Genomic Encyclopedia of Type Strains, Phase IV (KMG-IV): sequencing the most valuable type-strain genomes for metagenomic binning, comparative biology and taxonomic classification.</title>
        <authorList>
            <person name="Goeker M."/>
        </authorList>
    </citation>
    <scope>NUCLEOTIDE SEQUENCE [LARGE SCALE GENOMIC DNA]</scope>
    <source>
        <strain evidence="5 6">DSM 25897</strain>
    </source>
</reference>
<evidence type="ECO:0000313" key="6">
    <source>
        <dbReference type="Proteomes" id="UP000519004"/>
    </source>
</evidence>
<evidence type="ECO:0000259" key="2">
    <source>
        <dbReference type="PROSITE" id="PS50113"/>
    </source>
</evidence>
<gene>
    <name evidence="5" type="ORF">HNQ58_001598</name>
</gene>
<dbReference type="InterPro" id="IPR001633">
    <property type="entry name" value="EAL_dom"/>
</dbReference>
<name>A0A7W8DET7_9GAMM</name>
<dbReference type="Pfam" id="PF08447">
    <property type="entry name" value="PAS_3"/>
    <property type="match status" value="1"/>
</dbReference>
<dbReference type="InterPro" id="IPR013655">
    <property type="entry name" value="PAS_fold_3"/>
</dbReference>
<dbReference type="PROSITE" id="PS50113">
    <property type="entry name" value="PAC"/>
    <property type="match status" value="1"/>
</dbReference>
<dbReference type="SUPFAM" id="SSF141868">
    <property type="entry name" value="EAL domain-like"/>
    <property type="match status" value="1"/>
</dbReference>
<dbReference type="InterPro" id="IPR000700">
    <property type="entry name" value="PAS-assoc_C"/>
</dbReference>
<dbReference type="InterPro" id="IPR000014">
    <property type="entry name" value="PAS"/>
</dbReference>
<dbReference type="SMART" id="SM00267">
    <property type="entry name" value="GGDEF"/>
    <property type="match status" value="1"/>
</dbReference>
<dbReference type="InterPro" id="IPR000160">
    <property type="entry name" value="GGDEF_dom"/>
</dbReference>
<dbReference type="Pfam" id="PF00989">
    <property type="entry name" value="PAS"/>
    <property type="match status" value="1"/>
</dbReference>
<dbReference type="SMART" id="SM00091">
    <property type="entry name" value="PAS"/>
    <property type="match status" value="2"/>
</dbReference>
<dbReference type="InterPro" id="IPR013767">
    <property type="entry name" value="PAS_fold"/>
</dbReference>
<dbReference type="PROSITE" id="PS50883">
    <property type="entry name" value="EAL"/>
    <property type="match status" value="1"/>
</dbReference>